<dbReference type="Proteomes" id="UP000265618">
    <property type="component" value="Unassembled WGS sequence"/>
</dbReference>
<reference evidence="1 2" key="1">
    <citation type="journal article" date="2018" name="PLoS ONE">
        <title>The draft genome of Kipferlia bialata reveals reductive genome evolution in fornicate parasites.</title>
        <authorList>
            <person name="Tanifuji G."/>
            <person name="Takabayashi S."/>
            <person name="Kume K."/>
            <person name="Takagi M."/>
            <person name="Nakayama T."/>
            <person name="Kamikawa R."/>
            <person name="Inagaki Y."/>
            <person name="Hashimoto T."/>
        </authorList>
    </citation>
    <scope>NUCLEOTIDE SEQUENCE [LARGE SCALE GENOMIC DNA]</scope>
    <source>
        <strain evidence="1">NY0173</strain>
    </source>
</reference>
<dbReference type="AlphaFoldDB" id="A0A9K3GRN4"/>
<proteinExistence type="predicted"/>
<evidence type="ECO:0000313" key="1">
    <source>
        <dbReference type="EMBL" id="GIQ92175.1"/>
    </source>
</evidence>
<feature type="non-terminal residue" evidence="1">
    <location>
        <position position="1"/>
    </location>
</feature>
<name>A0A9K3GRN4_9EUKA</name>
<evidence type="ECO:0000313" key="2">
    <source>
        <dbReference type="Proteomes" id="UP000265618"/>
    </source>
</evidence>
<organism evidence="1 2">
    <name type="scientific">Kipferlia bialata</name>
    <dbReference type="NCBI Taxonomy" id="797122"/>
    <lineage>
        <taxon>Eukaryota</taxon>
        <taxon>Metamonada</taxon>
        <taxon>Carpediemonas-like organisms</taxon>
        <taxon>Kipferlia</taxon>
    </lineage>
</organism>
<keyword evidence="2" id="KW-1185">Reference proteome</keyword>
<sequence length="51" mass="5723">MSEIVDRAFETTIKAAPPAWHRGDHVMAVSVTAYKGPFTYDLLRPAMQSEE</sequence>
<accession>A0A9K3GRN4</accession>
<comment type="caution">
    <text evidence="1">The sequence shown here is derived from an EMBL/GenBank/DDBJ whole genome shotgun (WGS) entry which is preliminary data.</text>
</comment>
<gene>
    <name evidence="1" type="ORF">KIPB_015803</name>
</gene>
<dbReference type="EMBL" id="BDIP01009128">
    <property type="protein sequence ID" value="GIQ92175.1"/>
    <property type="molecule type" value="Genomic_DNA"/>
</dbReference>
<protein>
    <submittedName>
        <fullName evidence="1">Uncharacterized protein</fullName>
    </submittedName>
</protein>